<dbReference type="PANTHER" id="PTHR31973:SF195">
    <property type="entry name" value="MUDR FAMILY TRANSPOSASE"/>
    <property type="match status" value="1"/>
</dbReference>
<comment type="caution">
    <text evidence="7">The sequence shown here is derived from an EMBL/GenBank/DDBJ whole genome shotgun (WGS) entry which is preliminary data.</text>
</comment>
<keyword evidence="3" id="KW-0862">Zinc</keyword>
<dbReference type="Pfam" id="PF04434">
    <property type="entry name" value="SWIM"/>
    <property type="match status" value="1"/>
</dbReference>
<feature type="compositionally biased region" description="Basic and acidic residues" evidence="5">
    <location>
        <begin position="757"/>
        <end position="776"/>
    </location>
</feature>
<evidence type="ECO:0000256" key="2">
    <source>
        <dbReference type="ARBA" id="ARBA00022771"/>
    </source>
</evidence>
<protein>
    <submittedName>
        <fullName evidence="7">MULE transposase domain</fullName>
    </submittedName>
</protein>
<accession>A0A8T1YRJ7</accession>
<feature type="region of interest" description="Disordered" evidence="5">
    <location>
        <begin position="124"/>
        <end position="166"/>
    </location>
</feature>
<sequence>MDTRKVPVFCYWNGCIKDGPDGPYYEGSSPRVIRVESKIKLSTLLDGLHRLTGFVRGKFHIDLIGRYPSIVQQPMVKYMRLPIVDDCSLETMLEVPSYNSSVNNVEFYLEIKPVVSDRSLLANHATRKRSRQEDANVDAHGNVSMRNTTQRSPPEDKNDGRVKDEKIMDDGNNEAVEKDSKMKKLSLTIDLCVSVPKQMILSSTWLDERELHVGMVFGDKDELVKAVKLYSDRRQRKYRADECLSTFQCSRGCIWVLKVAETKSNGFKITEYSGPHTCQPADVGSDFLAGEIQGLIKAQPSLSIADLFAWVKGDFGYTVSHSIMSDAKKKATVAILGDLDKSFSVLPKLMAALCSSNKMVLDWQYDSFPDPKDASFRSVFWAFQQSIEGFSHCRPLIIVDTVDLSGNHPAKLLVAAGRDAESRIFPLAFAIITQESLSADNWRWFFACIREKVTQRNGLCLITSLNPDIVAVVKEPECQWAQHRFCLRHLCYKFYDVFSNNLMTEFVFKAGTTTYEPLCDYYLAKIEGMNPDARKWLDEIPLHQWALAHDDGGLRYGIRTTNIIYRTYDFINKALDLPITTCILLIFDHLAELFKFRRGHPGESLNGKDLYAEQVMTHFEAYKVASTTHNVLPLDFTREKFEVTHQDGKLSFVVHRSDRLCTCGNWQLHKIPCSHVIAVCRRLNIDHMQYVDDFYRTENFLAVYATDFNPLPGVADWPEASQVPRLFPPGSSPISAEPRRKVTGEKRRSKTGKKKKERSEVLKTEPEPNREDVSVC</sequence>
<dbReference type="Proteomes" id="UP000694251">
    <property type="component" value="Chromosome 12"/>
</dbReference>
<evidence type="ECO:0000259" key="6">
    <source>
        <dbReference type="PROSITE" id="PS50966"/>
    </source>
</evidence>
<dbReference type="GO" id="GO:0008270">
    <property type="term" value="F:zinc ion binding"/>
    <property type="evidence" value="ECO:0007669"/>
    <property type="project" value="UniProtKB-KW"/>
</dbReference>
<name>A0A8T1YRJ7_ARASU</name>
<reference evidence="7 8" key="1">
    <citation type="submission" date="2020-12" db="EMBL/GenBank/DDBJ databases">
        <title>Concerted genomic and epigenomic changes stabilize Arabidopsis allopolyploids.</title>
        <authorList>
            <person name="Chen Z."/>
        </authorList>
    </citation>
    <scope>NUCLEOTIDE SEQUENCE [LARGE SCALE GENOMIC DNA]</scope>
    <source>
        <strain evidence="7">As9502</strain>
        <tissue evidence="7">Leaf</tissue>
    </source>
</reference>
<evidence type="ECO:0000313" key="8">
    <source>
        <dbReference type="Proteomes" id="UP000694251"/>
    </source>
</evidence>
<dbReference type="AlphaFoldDB" id="A0A8T1YRJ7"/>
<dbReference type="InterPro" id="IPR006564">
    <property type="entry name" value="Znf_PMZ"/>
</dbReference>
<feature type="region of interest" description="Disordered" evidence="5">
    <location>
        <begin position="725"/>
        <end position="776"/>
    </location>
</feature>
<dbReference type="EMBL" id="JAEFBJ010000012">
    <property type="protein sequence ID" value="KAG7548877.1"/>
    <property type="molecule type" value="Genomic_DNA"/>
</dbReference>
<dbReference type="PANTHER" id="PTHR31973">
    <property type="entry name" value="POLYPROTEIN, PUTATIVE-RELATED"/>
    <property type="match status" value="1"/>
</dbReference>
<feature type="compositionally biased region" description="Basic and acidic residues" evidence="5">
    <location>
        <begin position="153"/>
        <end position="166"/>
    </location>
</feature>
<keyword evidence="8" id="KW-1185">Reference proteome</keyword>
<keyword evidence="2 4" id="KW-0863">Zinc-finger</keyword>
<gene>
    <name evidence="7" type="ORF">ISN44_As12g040250</name>
</gene>
<keyword evidence="1" id="KW-0479">Metal-binding</keyword>
<evidence type="ECO:0000256" key="4">
    <source>
        <dbReference type="PROSITE-ProRule" id="PRU00325"/>
    </source>
</evidence>
<dbReference type="OrthoDB" id="1032604at2759"/>
<evidence type="ECO:0000256" key="1">
    <source>
        <dbReference type="ARBA" id="ARBA00022723"/>
    </source>
</evidence>
<feature type="compositionally biased region" description="Basic residues" evidence="5">
    <location>
        <begin position="747"/>
        <end position="756"/>
    </location>
</feature>
<evidence type="ECO:0000256" key="5">
    <source>
        <dbReference type="SAM" id="MobiDB-lite"/>
    </source>
</evidence>
<feature type="domain" description="SWIM-type" evidence="6">
    <location>
        <begin position="652"/>
        <end position="684"/>
    </location>
</feature>
<proteinExistence type="predicted"/>
<feature type="compositionally biased region" description="Basic and acidic residues" evidence="5">
    <location>
        <begin position="737"/>
        <end position="746"/>
    </location>
</feature>
<evidence type="ECO:0000256" key="3">
    <source>
        <dbReference type="ARBA" id="ARBA00022833"/>
    </source>
</evidence>
<organism evidence="7 8">
    <name type="scientific">Arabidopsis suecica</name>
    <name type="common">Swedish thale-cress</name>
    <name type="synonym">Cardaminopsis suecica</name>
    <dbReference type="NCBI Taxonomy" id="45249"/>
    <lineage>
        <taxon>Eukaryota</taxon>
        <taxon>Viridiplantae</taxon>
        <taxon>Streptophyta</taxon>
        <taxon>Embryophyta</taxon>
        <taxon>Tracheophyta</taxon>
        <taxon>Spermatophyta</taxon>
        <taxon>Magnoliopsida</taxon>
        <taxon>eudicotyledons</taxon>
        <taxon>Gunneridae</taxon>
        <taxon>Pentapetalae</taxon>
        <taxon>rosids</taxon>
        <taxon>malvids</taxon>
        <taxon>Brassicales</taxon>
        <taxon>Brassicaceae</taxon>
        <taxon>Camelineae</taxon>
        <taxon>Arabidopsis</taxon>
    </lineage>
</organism>
<evidence type="ECO:0000313" key="7">
    <source>
        <dbReference type="EMBL" id="KAG7548877.1"/>
    </source>
</evidence>
<dbReference type="SMART" id="SM00575">
    <property type="entry name" value="ZnF_PMZ"/>
    <property type="match status" value="1"/>
</dbReference>
<dbReference type="PROSITE" id="PS50966">
    <property type="entry name" value="ZF_SWIM"/>
    <property type="match status" value="1"/>
</dbReference>
<dbReference type="InterPro" id="IPR007527">
    <property type="entry name" value="Znf_SWIM"/>
</dbReference>